<evidence type="ECO:0000256" key="1">
    <source>
        <dbReference type="SAM" id="MobiDB-lite"/>
    </source>
</evidence>
<organism evidence="2 3">
    <name type="scientific">Chryseobacterium nematophagum</name>
    <dbReference type="NCBI Taxonomy" id="2305228"/>
    <lineage>
        <taxon>Bacteria</taxon>
        <taxon>Pseudomonadati</taxon>
        <taxon>Bacteroidota</taxon>
        <taxon>Flavobacteriia</taxon>
        <taxon>Flavobacteriales</taxon>
        <taxon>Weeksellaceae</taxon>
        <taxon>Chryseobacterium group</taxon>
        <taxon>Chryseobacterium</taxon>
    </lineage>
</organism>
<dbReference type="Proteomes" id="UP000267524">
    <property type="component" value="Unassembled WGS sequence"/>
</dbReference>
<sequence length="1088" mass="121663">MNKVTYLIIIPAILASASYKGQAYWRDMQTINANRPQINKPELSSLSDFKITDDHVDLSTGTVRPSLALVDISTKTLSETVNLSYDKGKGIRVNDISSDVGLGWELQAGGYITRKVNGFADESKLMQDAKVGVWANVYTVVPNKQKSANGWLDFANWNSRAYNTPYNGSVVIPGQPYNNQSLGGAVQALAQNIKNNVPVGSFRSLWAQPVSSGTIFTGPGSMIADLGAMFGVGWDLLNVDGEPDEFYFRVGKYSGKFVFDGNRTPTVIPYIPGLKIQSPFNSTENKWIITTPEGIKYTLPNTPEYTETLYSETETTPEYDNSGGINTPDRNEGIDANEYTSKWYLSKVEGISGDYIEYTYENSSDLIYNEKSFIKQVFRAGRHMIQTPPSYFLSSGDHGFYERELPRNTDFRLRAPKRLSAIKTSDNNRIIFTYNGLERQDVDQSQNGANKRKSLSSIEKYDFNNKRISKMELEQDYFTGGCADYKCKRLKLNNLKLIGSDNNQIASTGFEYNMIENLPSRNAFQQDFWGYYNSNSANTLVPEVKYPSAGYDYPGADRRPSENKTKAGILTKIIYPTKGSVEYDYELNNFNTGADVRITNNKTGGLRIKNIIKKENDSASPIITTYQYELSNGQTSGEIHPFLLQMTKEYNNNAAGRLIERQVIEINENTGARAQYMVIYSNPKYLYTEDLIRYSKVIVNSNGKGKKEYSLSSFSTHPDGEKIGRTWRASSSSGGYTVDSQYFTDYFAKYSNAPATTINNPDKSYLRGLTLNIKETDNNGVLIKETTNNYQINPSGYIPTTVYGLGVTSSDLFLAENSNVQEVNYELTNFTSDYVFQGTTIVKDYLGSNNIVSSTENNTFNSLCLLDNKNILLSDNNLLETSYKYANDKQIQKLITANIINLPLETERKKNGKIISKGEIKFDNPANLFPSSAASYDLQSNSMLTEITYDKYDSKGNLLQYTTQNGVSISIIWGYNQTQPIAKIEGAMYNQVEGFISGIVSASDADAAQGTQASENALIAALDAFRNLPNLVTTQITTYTYNPQIGVTSITPTSGVRENYIYDSANRLEKVVDVNGKVLKEYKYNYKN</sequence>
<evidence type="ECO:0000313" key="3">
    <source>
        <dbReference type="Proteomes" id="UP000267524"/>
    </source>
</evidence>
<proteinExistence type="predicted"/>
<dbReference type="AlphaFoldDB" id="A0A3M7LE61"/>
<dbReference type="RefSeq" id="WP_122546215.1">
    <property type="nucleotide sequence ID" value="NZ_QWIV01000008.1"/>
</dbReference>
<comment type="caution">
    <text evidence="2">The sequence shown here is derived from an EMBL/GenBank/DDBJ whole genome shotgun (WGS) entry which is preliminary data.</text>
</comment>
<reference evidence="2 3" key="1">
    <citation type="submission" date="2018-08" db="EMBL/GenBank/DDBJ databases">
        <title>Chryseobacterium nematophagum: a novel matrix digesting pathogen of nematodes.</title>
        <authorList>
            <person name="Page A."/>
            <person name="Roberts M."/>
            <person name="Felix M.-A."/>
            <person name="Weir W."/>
        </authorList>
    </citation>
    <scope>NUCLEOTIDE SEQUENCE [LARGE SCALE GENOMIC DNA]</scope>
    <source>
        <strain evidence="2 3">JUb275</strain>
    </source>
</reference>
<evidence type="ECO:0000313" key="2">
    <source>
        <dbReference type="EMBL" id="RMZ60375.1"/>
    </source>
</evidence>
<accession>A0A3M7LE61</accession>
<keyword evidence="3" id="KW-1185">Reference proteome</keyword>
<dbReference type="EMBL" id="QWIV01000008">
    <property type="protein sequence ID" value="RMZ60375.1"/>
    <property type="molecule type" value="Genomic_DNA"/>
</dbReference>
<name>A0A3M7LE61_9FLAO</name>
<protein>
    <recommendedName>
        <fullName evidence="4">RHS repeat protein</fullName>
    </recommendedName>
</protein>
<evidence type="ECO:0008006" key="4">
    <source>
        <dbReference type="Google" id="ProtNLM"/>
    </source>
</evidence>
<feature type="region of interest" description="Disordered" evidence="1">
    <location>
        <begin position="312"/>
        <end position="333"/>
    </location>
</feature>
<gene>
    <name evidence="2" type="ORF">D1632_05405</name>
</gene>